<evidence type="ECO:0000256" key="4">
    <source>
        <dbReference type="ARBA" id="ARBA00022969"/>
    </source>
</evidence>
<dbReference type="GO" id="GO:0000917">
    <property type="term" value="P:division septum assembly"/>
    <property type="evidence" value="ECO:0007669"/>
    <property type="project" value="UniProtKB-KW"/>
</dbReference>
<keyword evidence="5" id="KW-0717">Septation</keyword>
<sequence>MLYADEQDSLMGTARLELKVQMTLAVTPDTRIPVPARFLYTSTDPYAVDVFFDITPHDVVQWTFARDLLNQGLSGSAGMGDVKITPIGPHQDRYLRFHLESSDGCALIEGPAAPIQAWLAKTFLAVPAGSEPTAMDIDGELAELLTR</sequence>
<dbReference type="GO" id="GO:0030428">
    <property type="term" value="C:cell septum"/>
    <property type="evidence" value="ECO:0007669"/>
    <property type="project" value="UniProtKB-SubCell"/>
</dbReference>
<dbReference type="KEGG" id="salf:SMD44_p10272"/>
<evidence type="ECO:0000313" key="7">
    <source>
        <dbReference type="EMBL" id="ATM24771.1"/>
    </source>
</evidence>
<gene>
    <name evidence="7" type="ORF">SMD44_p10272</name>
</gene>
<dbReference type="EMBL" id="CP023976">
    <property type="protein sequence ID" value="ATM24771.1"/>
    <property type="molecule type" value="Genomic_DNA"/>
</dbReference>
<dbReference type="Proteomes" id="UP000195880">
    <property type="component" value="Plasmid pMDJK44.1"/>
</dbReference>
<evidence type="ECO:0000313" key="8">
    <source>
        <dbReference type="Proteomes" id="UP000195880"/>
    </source>
</evidence>
<keyword evidence="7" id="KW-0614">Plasmid</keyword>
<evidence type="ECO:0000256" key="2">
    <source>
        <dbReference type="ARBA" id="ARBA00009323"/>
    </source>
</evidence>
<dbReference type="InterPro" id="IPR006776">
    <property type="entry name" value="SsgB"/>
</dbReference>
<organism evidence="7 8">
    <name type="scientific">Streptomyces alboflavus</name>
    <dbReference type="NCBI Taxonomy" id="67267"/>
    <lineage>
        <taxon>Bacteria</taxon>
        <taxon>Bacillati</taxon>
        <taxon>Actinomycetota</taxon>
        <taxon>Actinomycetes</taxon>
        <taxon>Kitasatosporales</taxon>
        <taxon>Streptomycetaceae</taxon>
        <taxon>Streptomyces</taxon>
    </lineage>
</organism>
<evidence type="ECO:0000256" key="3">
    <source>
        <dbReference type="ARBA" id="ARBA00022618"/>
    </source>
</evidence>
<dbReference type="GO" id="GO:0030435">
    <property type="term" value="P:sporulation resulting in formation of a cellular spore"/>
    <property type="evidence" value="ECO:0007669"/>
    <property type="project" value="UniProtKB-KW"/>
</dbReference>
<protein>
    <submittedName>
        <fullName evidence="7">Putative SsgG protein</fullName>
    </submittedName>
</protein>
<evidence type="ECO:0000256" key="6">
    <source>
        <dbReference type="ARBA" id="ARBA00023306"/>
    </source>
</evidence>
<dbReference type="Pfam" id="PF04686">
    <property type="entry name" value="SsgA"/>
    <property type="match status" value="1"/>
</dbReference>
<keyword evidence="4" id="KW-0749">Sporulation</keyword>
<keyword evidence="3" id="KW-0132">Cell division</keyword>
<comment type="subcellular location">
    <subcellularLocation>
        <location evidence="1">Cell septum</location>
    </subcellularLocation>
</comment>
<name>A0A291W565_9ACTN</name>
<dbReference type="RefSeq" id="WP_237307987.1">
    <property type="nucleotide sequence ID" value="NZ_CP023976.1"/>
</dbReference>
<dbReference type="InterPro" id="IPR038658">
    <property type="entry name" value="SsgB_sf"/>
</dbReference>
<comment type="similarity">
    <text evidence="2">Belongs to the SsgA family.</text>
</comment>
<accession>A0A291W565</accession>
<keyword evidence="8" id="KW-1185">Reference proteome</keyword>
<dbReference type="Gene3D" id="2.30.31.20">
    <property type="entry name" value="Sporulation-specific cell division protein SsgB"/>
    <property type="match status" value="1"/>
</dbReference>
<evidence type="ECO:0000256" key="1">
    <source>
        <dbReference type="ARBA" id="ARBA00004431"/>
    </source>
</evidence>
<dbReference type="AlphaFoldDB" id="A0A291W565"/>
<keyword evidence="6" id="KW-0131">Cell cycle</keyword>
<evidence type="ECO:0000256" key="5">
    <source>
        <dbReference type="ARBA" id="ARBA00023210"/>
    </source>
</evidence>
<proteinExistence type="inferred from homology"/>
<reference evidence="7 8" key="1">
    <citation type="submission" date="2017-10" db="EMBL/GenBank/DDBJ databases">
        <title>Streptomyces alboflavus Genome sequencing and assembly.</title>
        <authorList>
            <person name="Wang Y."/>
            <person name="Du B."/>
            <person name="Ding Y."/>
            <person name="Liu H."/>
            <person name="Hou Q."/>
            <person name="Liu K."/>
            <person name="Wang C."/>
            <person name="Yao L."/>
        </authorList>
    </citation>
    <scope>NUCLEOTIDE SEQUENCE [LARGE SCALE GENOMIC DNA]</scope>
    <source>
        <strain evidence="7 8">MDJK44</strain>
        <plasmid evidence="8">Plasmid pmdjk44.1</plasmid>
    </source>
</reference>
<geneLocation type="plasmid" evidence="8">
    <name>pmdjk44.1</name>
</geneLocation>